<gene>
    <name evidence="1" type="ORF">CB5_LOCUS5061</name>
</gene>
<sequence length="128" mass="14091">MVAAIATMAVAAVKEVEEDERRRMRTIWGLTISPPLSPDVLVRLRLTSTRRCETHLASPSSRPWLSRDSSHTSGWFPHDHIAREPPFLFYLILVRAPGLVAVGLASVEIPQPTRSSAAYQIGFSAGPC</sequence>
<name>A0A6V7NTC3_ANACO</name>
<accession>A0A6V7NTC3</accession>
<reference evidence="1" key="1">
    <citation type="submission" date="2020-07" db="EMBL/GenBank/DDBJ databases">
        <authorList>
            <person name="Lin J."/>
        </authorList>
    </citation>
    <scope>NUCLEOTIDE SEQUENCE</scope>
</reference>
<organism evidence="1">
    <name type="scientific">Ananas comosus var. bracteatus</name>
    <name type="common">red pineapple</name>
    <dbReference type="NCBI Taxonomy" id="296719"/>
    <lineage>
        <taxon>Eukaryota</taxon>
        <taxon>Viridiplantae</taxon>
        <taxon>Streptophyta</taxon>
        <taxon>Embryophyta</taxon>
        <taxon>Tracheophyta</taxon>
        <taxon>Spermatophyta</taxon>
        <taxon>Magnoliopsida</taxon>
        <taxon>Liliopsida</taxon>
        <taxon>Poales</taxon>
        <taxon>Bromeliaceae</taxon>
        <taxon>Bromelioideae</taxon>
        <taxon>Ananas</taxon>
    </lineage>
</organism>
<protein>
    <submittedName>
        <fullName evidence="1">Uncharacterized protein</fullName>
    </submittedName>
</protein>
<evidence type="ECO:0000313" key="1">
    <source>
        <dbReference type="EMBL" id="CAD1821850.1"/>
    </source>
</evidence>
<proteinExistence type="predicted"/>
<dbReference type="AlphaFoldDB" id="A0A6V7NTC3"/>
<dbReference type="EMBL" id="LR862141">
    <property type="protein sequence ID" value="CAD1821850.1"/>
    <property type="molecule type" value="Genomic_DNA"/>
</dbReference>